<name>A0A2P9AN32_9HYPH</name>
<keyword evidence="3" id="KW-1185">Reference proteome</keyword>
<evidence type="ECO:0000313" key="3">
    <source>
        <dbReference type="Proteomes" id="UP000245698"/>
    </source>
</evidence>
<dbReference type="Proteomes" id="UP000245698">
    <property type="component" value="Unassembled WGS sequence"/>
</dbReference>
<dbReference type="RefSeq" id="WP_123149502.1">
    <property type="nucleotide sequence ID" value="NZ_FUIG01000037.1"/>
</dbReference>
<sequence>MTVFANGLEIACKAQTNQVIAAFPDVCFTPPQTPATPPGVPIPYPSFGMDTDTDKGTSTVKIGGKTVTQKNQSYYTKTMGTEAGCAPKKGVVSSQNTGKEYAEAWSGNVKMDGEPISRFSDISTNNHASPVGNAPPWPKIAAADLKRGQDADCLVGSYDDIAAACANAKPPGEAHHIVPDKAYRTGTRDQAIAAGAAGASTITRTFGRQKRNIDERVKNAPSIGKGVCICVSKSAHKKTHKKERAALKKLGQKVPPNLRGGAKKTHIEAMKKNGTWNTAKLGDIIAESKKTISDLKQDKNGNPTVACIAKAKAAVTRQTANIGPNQVGRTSGTLPNKAGASKMLNTTIS</sequence>
<dbReference type="Pfam" id="PF13665">
    <property type="entry name" value="Tox-PAAR-like"/>
    <property type="match status" value="1"/>
</dbReference>
<accession>A0A2P9AN32</accession>
<protein>
    <submittedName>
        <fullName evidence="2">Uncharacterized protein</fullName>
    </submittedName>
</protein>
<dbReference type="AlphaFoldDB" id="A0A2P9AN32"/>
<evidence type="ECO:0000313" key="2">
    <source>
        <dbReference type="EMBL" id="SJM32560.1"/>
    </source>
</evidence>
<gene>
    <name evidence="2" type="ORF">BQ8482_30016</name>
</gene>
<feature type="region of interest" description="Disordered" evidence="1">
    <location>
        <begin position="322"/>
        <end position="349"/>
    </location>
</feature>
<organism evidence="2 3">
    <name type="scientific">Mesorhizobium delmotii</name>
    <dbReference type="NCBI Taxonomy" id="1631247"/>
    <lineage>
        <taxon>Bacteria</taxon>
        <taxon>Pseudomonadati</taxon>
        <taxon>Pseudomonadota</taxon>
        <taxon>Alphaproteobacteria</taxon>
        <taxon>Hyphomicrobiales</taxon>
        <taxon>Phyllobacteriaceae</taxon>
        <taxon>Mesorhizobium</taxon>
    </lineage>
</organism>
<proteinExistence type="predicted"/>
<dbReference type="EMBL" id="FUIG01000037">
    <property type="protein sequence ID" value="SJM32560.1"/>
    <property type="molecule type" value="Genomic_DNA"/>
</dbReference>
<feature type="compositionally biased region" description="Polar residues" evidence="1">
    <location>
        <begin position="322"/>
        <end position="334"/>
    </location>
</feature>
<reference evidence="3" key="1">
    <citation type="submission" date="2016-12" db="EMBL/GenBank/DDBJ databases">
        <authorList>
            <person name="Brunel B."/>
        </authorList>
    </citation>
    <scope>NUCLEOTIDE SEQUENCE [LARGE SCALE GENOMIC DNA]</scope>
</reference>
<evidence type="ECO:0000256" key="1">
    <source>
        <dbReference type="SAM" id="MobiDB-lite"/>
    </source>
</evidence>